<evidence type="ECO:0000256" key="1">
    <source>
        <dbReference type="ARBA" id="ARBA00022737"/>
    </source>
</evidence>
<feature type="repeat" description="PPR" evidence="2">
    <location>
        <begin position="387"/>
        <end position="421"/>
    </location>
</feature>
<dbReference type="Proteomes" id="UP001189122">
    <property type="component" value="Unassembled WGS sequence"/>
</dbReference>
<protein>
    <submittedName>
        <fullName evidence="4">Uncharacterized protein</fullName>
    </submittedName>
</protein>
<dbReference type="SUPFAM" id="SSF48452">
    <property type="entry name" value="TPR-like"/>
    <property type="match status" value="2"/>
</dbReference>
<dbReference type="GO" id="GO:0003723">
    <property type="term" value="F:RNA binding"/>
    <property type="evidence" value="ECO:0007669"/>
    <property type="project" value="InterPro"/>
</dbReference>
<feature type="repeat" description="PPR" evidence="2">
    <location>
        <begin position="264"/>
        <end position="298"/>
    </location>
</feature>
<dbReference type="EMBL" id="CACRZD030000001">
    <property type="protein sequence ID" value="CAA6654923.1"/>
    <property type="molecule type" value="Genomic_DNA"/>
</dbReference>
<keyword evidence="5" id="KW-1185">Reference proteome</keyword>
<dbReference type="AlphaFoldDB" id="A0A7I8IC51"/>
<dbReference type="InterPro" id="IPR046848">
    <property type="entry name" value="E_motif"/>
</dbReference>
<dbReference type="Pfam" id="PF20431">
    <property type="entry name" value="E_motif"/>
    <property type="match status" value="1"/>
</dbReference>
<dbReference type="InterPro" id="IPR046960">
    <property type="entry name" value="PPR_At4g14850-like_plant"/>
</dbReference>
<reference evidence="4 5" key="1">
    <citation type="submission" date="2019-12" db="EMBL/GenBank/DDBJ databases">
        <authorList>
            <person name="Scholz U."/>
            <person name="Mascher M."/>
            <person name="Fiebig A."/>
        </authorList>
    </citation>
    <scope>NUCLEOTIDE SEQUENCE</scope>
</reference>
<feature type="repeat" description="PPR" evidence="2">
    <location>
        <begin position="202"/>
        <end position="232"/>
    </location>
</feature>
<dbReference type="PROSITE" id="PS51375">
    <property type="entry name" value="PPR"/>
    <property type="match status" value="4"/>
</dbReference>
<evidence type="ECO:0000256" key="3">
    <source>
        <dbReference type="SAM" id="MobiDB-lite"/>
    </source>
</evidence>
<dbReference type="PANTHER" id="PTHR47926:SF463">
    <property type="entry name" value="PENTATRICOPEPTIDE REPEAT-CONTAINING PROTEIN"/>
    <property type="match status" value="1"/>
</dbReference>
<dbReference type="InterPro" id="IPR011990">
    <property type="entry name" value="TPR-like_helical_dom_sf"/>
</dbReference>
<name>A0A7I8IC51_SPIIN</name>
<evidence type="ECO:0000313" key="5">
    <source>
        <dbReference type="Proteomes" id="UP001189122"/>
    </source>
</evidence>
<dbReference type="NCBIfam" id="TIGR00756">
    <property type="entry name" value="PPR"/>
    <property type="match status" value="5"/>
</dbReference>
<dbReference type="Gene3D" id="1.25.40.10">
    <property type="entry name" value="Tetratricopeptide repeat domain"/>
    <property type="match status" value="3"/>
</dbReference>
<evidence type="ECO:0000313" key="4">
    <source>
        <dbReference type="EMBL" id="CAA2615157.1"/>
    </source>
</evidence>
<dbReference type="Pfam" id="PF12854">
    <property type="entry name" value="PPR_1"/>
    <property type="match status" value="1"/>
</dbReference>
<feature type="repeat" description="PPR" evidence="2">
    <location>
        <begin position="233"/>
        <end position="263"/>
    </location>
</feature>
<feature type="region of interest" description="Disordered" evidence="3">
    <location>
        <begin position="550"/>
        <end position="569"/>
    </location>
</feature>
<dbReference type="Pfam" id="PF13041">
    <property type="entry name" value="PPR_2"/>
    <property type="match status" value="2"/>
</dbReference>
<dbReference type="EMBL" id="LR743588">
    <property type="protein sequence ID" value="CAA2615157.1"/>
    <property type="molecule type" value="Genomic_DNA"/>
</dbReference>
<keyword evidence="1" id="KW-0677">Repeat</keyword>
<evidence type="ECO:0000256" key="2">
    <source>
        <dbReference type="PROSITE-ProRule" id="PRU00708"/>
    </source>
</evidence>
<organism evidence="4">
    <name type="scientific">Spirodela intermedia</name>
    <name type="common">Intermediate duckweed</name>
    <dbReference type="NCBI Taxonomy" id="51605"/>
    <lineage>
        <taxon>Eukaryota</taxon>
        <taxon>Viridiplantae</taxon>
        <taxon>Streptophyta</taxon>
        <taxon>Embryophyta</taxon>
        <taxon>Tracheophyta</taxon>
        <taxon>Spermatophyta</taxon>
        <taxon>Magnoliopsida</taxon>
        <taxon>Liliopsida</taxon>
        <taxon>Araceae</taxon>
        <taxon>Lemnoideae</taxon>
        <taxon>Spirodela</taxon>
    </lineage>
</organism>
<dbReference type="Pfam" id="PF01535">
    <property type="entry name" value="PPR"/>
    <property type="match status" value="1"/>
</dbReference>
<proteinExistence type="predicted"/>
<dbReference type="InterPro" id="IPR002885">
    <property type="entry name" value="PPR_rpt"/>
</dbReference>
<dbReference type="FunFam" id="1.25.40.10:FF:000242">
    <property type="entry name" value="Pentatricopeptide repeat-containing protein"/>
    <property type="match status" value="1"/>
</dbReference>
<dbReference type="GO" id="GO:0009451">
    <property type="term" value="P:RNA modification"/>
    <property type="evidence" value="ECO:0007669"/>
    <property type="project" value="InterPro"/>
</dbReference>
<accession>A0A7I8IC51</accession>
<gene>
    <name evidence="4" type="ORF">SI7747_01001513</name>
</gene>
<sequence>MDEVNKDASAAIIFLCLALGGEKSNTDRGRERESWAIQQLLSSLLGAELEPTPAAWLSAPPPPRCPVALLLQCGGQLTVKQLLEIQSTLVTDPPTAVDPSVLAVKLIGACADGGDIRHAALVFSVLHSPNLFAWNSILKAHAQHNLWVHTLRYFACLFHEPAAPPPDEYTFTSVLKACAGLAAAADGEKAHSLVLKMGLHSNLFVQNSLVDMYFKLGRPLTARRLFDEMPNRDVVSCNTVVSGCCLCGDVDGARRVFDSMGNKSLISWSAMIAGYARAGYVGAARELFDAMPERNVASWNVMISAYAQNEKFMESIELFRRMQQAAGGTTPNEVTLVSVLSACAHLGALRKKMVLTLFLGNALADMYAKCGCIADARAVFDRMPEKDVVSWTVLISGLATNGHPRKALASFREMLRRGVRPNDVTVMGVLSACTHAGLVDTGMRFFEMMTAEFQILPKVEHYGCVVDLLSRAGRLDEAEALVGVMRVPANVVVWGALLGGCRIHGDAARGERVVRRILELDPEHAGGYVYLAHVYSAAGRPEDSAACRQSMRRRRVAKTPGAAGSRWATPCTSSSWEIRRTRRRRGSTP</sequence>
<dbReference type="PANTHER" id="PTHR47926">
    <property type="entry name" value="PENTATRICOPEPTIDE REPEAT-CONTAINING PROTEIN"/>
    <property type="match status" value="1"/>
</dbReference>